<dbReference type="GO" id="GO:0000976">
    <property type="term" value="F:transcription cis-regulatory region binding"/>
    <property type="evidence" value="ECO:0007669"/>
    <property type="project" value="TreeGrafter"/>
</dbReference>
<keyword evidence="1" id="KW-0805">Transcription regulation</keyword>
<name>A0A6J4LIA7_9ACTN</name>
<keyword evidence="2" id="KW-0238">DNA-binding</keyword>
<dbReference type="InterPro" id="IPR046335">
    <property type="entry name" value="LacI/GalR-like_sensor"/>
</dbReference>
<dbReference type="Pfam" id="PF00356">
    <property type="entry name" value="LacI"/>
    <property type="match status" value="1"/>
</dbReference>
<sequence>MTDVAARAGVSHQTVSRVVNGFHGIRPETRAKVLEAIEELGYRRNLAARMLASSRSGLIGVVSWGTGLYGPSSIVTAFEDAALVHGYDVSLVTLRDFGDESVSAALERLLSQSVEALVLVVTHAATLRGLERGAVGVPVVTVLGDTTSAAYTASLDNTGGARSAVRHLLDLGHETVTHVAGPAGFGDAEARVHGWRAELEAAGRPVPPLRWRGDWSAQSGYLAGLELAEDPDVTAVFVSNDQMALGVVRALVEAGRRVPEDVSVVGFDDLPEAAYFTPPLTTVRQQFDVLGQTIMSLLERALSGEPDPTVPLVRTDVVVRASTAPPPPR</sequence>
<dbReference type="AlphaFoldDB" id="A0A6J4LIA7"/>
<evidence type="ECO:0000313" key="5">
    <source>
        <dbReference type="EMBL" id="CAA9333673.1"/>
    </source>
</evidence>
<dbReference type="InterPro" id="IPR010982">
    <property type="entry name" value="Lambda_DNA-bd_dom_sf"/>
</dbReference>
<dbReference type="InterPro" id="IPR028082">
    <property type="entry name" value="Peripla_BP_I"/>
</dbReference>
<dbReference type="CDD" id="cd01574">
    <property type="entry name" value="PBP1_LacI"/>
    <property type="match status" value="1"/>
</dbReference>
<reference evidence="5" key="1">
    <citation type="submission" date="2020-02" db="EMBL/GenBank/DDBJ databases">
        <authorList>
            <person name="Meier V. D."/>
        </authorList>
    </citation>
    <scope>NUCLEOTIDE SEQUENCE</scope>
    <source>
        <strain evidence="5">AVDCRST_MAG36</strain>
    </source>
</reference>
<feature type="domain" description="HTH lacI-type" evidence="4">
    <location>
        <begin position="1"/>
        <end position="53"/>
    </location>
</feature>
<dbReference type="CDD" id="cd01392">
    <property type="entry name" value="HTH_LacI"/>
    <property type="match status" value="1"/>
</dbReference>
<dbReference type="GO" id="GO:0003700">
    <property type="term" value="F:DNA-binding transcription factor activity"/>
    <property type="evidence" value="ECO:0007669"/>
    <property type="project" value="TreeGrafter"/>
</dbReference>
<dbReference type="PANTHER" id="PTHR30146:SF109">
    <property type="entry name" value="HTH-TYPE TRANSCRIPTIONAL REGULATOR GALS"/>
    <property type="match status" value="1"/>
</dbReference>
<dbReference type="PANTHER" id="PTHR30146">
    <property type="entry name" value="LACI-RELATED TRANSCRIPTIONAL REPRESSOR"/>
    <property type="match status" value="1"/>
</dbReference>
<evidence type="ECO:0000256" key="2">
    <source>
        <dbReference type="ARBA" id="ARBA00023125"/>
    </source>
</evidence>
<evidence type="ECO:0000256" key="3">
    <source>
        <dbReference type="ARBA" id="ARBA00023163"/>
    </source>
</evidence>
<dbReference type="SMART" id="SM00354">
    <property type="entry name" value="HTH_LACI"/>
    <property type="match status" value="1"/>
</dbReference>
<evidence type="ECO:0000256" key="1">
    <source>
        <dbReference type="ARBA" id="ARBA00023015"/>
    </source>
</evidence>
<evidence type="ECO:0000259" key="4">
    <source>
        <dbReference type="PROSITE" id="PS50932"/>
    </source>
</evidence>
<dbReference type="PROSITE" id="PS50932">
    <property type="entry name" value="HTH_LACI_2"/>
    <property type="match status" value="1"/>
</dbReference>
<proteinExistence type="predicted"/>
<accession>A0A6J4LIA7</accession>
<dbReference type="Pfam" id="PF13377">
    <property type="entry name" value="Peripla_BP_3"/>
    <property type="match status" value="1"/>
</dbReference>
<gene>
    <name evidence="5" type="ORF">AVDCRST_MAG36-1062</name>
</gene>
<dbReference type="Gene3D" id="3.40.50.2300">
    <property type="match status" value="2"/>
</dbReference>
<dbReference type="SUPFAM" id="SSF53822">
    <property type="entry name" value="Periplasmic binding protein-like I"/>
    <property type="match status" value="1"/>
</dbReference>
<keyword evidence="3" id="KW-0804">Transcription</keyword>
<organism evidence="5">
    <name type="scientific">uncultured Nocardioidaceae bacterium</name>
    <dbReference type="NCBI Taxonomy" id="253824"/>
    <lineage>
        <taxon>Bacteria</taxon>
        <taxon>Bacillati</taxon>
        <taxon>Actinomycetota</taxon>
        <taxon>Actinomycetes</taxon>
        <taxon>Propionibacteriales</taxon>
        <taxon>Nocardioidaceae</taxon>
        <taxon>environmental samples</taxon>
    </lineage>
</organism>
<dbReference type="EMBL" id="CADCUH010000064">
    <property type="protein sequence ID" value="CAA9333673.1"/>
    <property type="molecule type" value="Genomic_DNA"/>
</dbReference>
<dbReference type="Gene3D" id="1.10.260.40">
    <property type="entry name" value="lambda repressor-like DNA-binding domains"/>
    <property type="match status" value="1"/>
</dbReference>
<dbReference type="PROSITE" id="PS00356">
    <property type="entry name" value="HTH_LACI_1"/>
    <property type="match status" value="1"/>
</dbReference>
<dbReference type="InterPro" id="IPR000843">
    <property type="entry name" value="HTH_LacI"/>
</dbReference>
<dbReference type="SUPFAM" id="SSF47413">
    <property type="entry name" value="lambda repressor-like DNA-binding domains"/>
    <property type="match status" value="1"/>
</dbReference>
<protein>
    <submittedName>
        <fullName evidence="5">Transcriptional regulator, LacI family</fullName>
    </submittedName>
</protein>